<dbReference type="InParanoid" id="A0A3Q1F2F5"/>
<dbReference type="Proteomes" id="UP000257200">
    <property type="component" value="Unplaced"/>
</dbReference>
<dbReference type="InterPro" id="IPR036770">
    <property type="entry name" value="Ankyrin_rpt-contain_sf"/>
</dbReference>
<evidence type="ECO:0000256" key="1">
    <source>
        <dbReference type="ARBA" id="ARBA00022737"/>
    </source>
</evidence>
<dbReference type="GO" id="GO:0010468">
    <property type="term" value="P:regulation of gene expression"/>
    <property type="evidence" value="ECO:0007669"/>
    <property type="project" value="TreeGrafter"/>
</dbReference>
<name>A0A3Q1F2F5_9TELE</name>
<dbReference type="PANTHER" id="PTHR24124:SF8">
    <property type="entry name" value="OCA DOMAIN-CONTAINING PROTEIN"/>
    <property type="match status" value="1"/>
</dbReference>
<keyword evidence="10" id="KW-1185">Reference proteome</keyword>
<evidence type="ECO:0000256" key="7">
    <source>
        <dbReference type="SAM" id="MobiDB-lite"/>
    </source>
</evidence>
<dbReference type="Gene3D" id="1.25.40.20">
    <property type="entry name" value="Ankyrin repeat-containing domain"/>
    <property type="match status" value="1"/>
</dbReference>
<evidence type="ECO:0000313" key="10">
    <source>
        <dbReference type="Proteomes" id="UP000257200"/>
    </source>
</evidence>
<keyword evidence="3 6" id="KW-0040">ANK repeat</keyword>
<proteinExistence type="predicted"/>
<accession>A0A3Q1F2F5</accession>
<dbReference type="InterPro" id="IPR002110">
    <property type="entry name" value="Ankyrin_rpt"/>
</dbReference>
<dbReference type="PROSITE" id="PS50297">
    <property type="entry name" value="ANK_REP_REGION"/>
    <property type="match status" value="1"/>
</dbReference>
<organism evidence="9 10">
    <name type="scientific">Acanthochromis polyacanthus</name>
    <name type="common">spiny chromis</name>
    <dbReference type="NCBI Taxonomy" id="80966"/>
    <lineage>
        <taxon>Eukaryota</taxon>
        <taxon>Metazoa</taxon>
        <taxon>Chordata</taxon>
        <taxon>Craniata</taxon>
        <taxon>Vertebrata</taxon>
        <taxon>Euteleostomi</taxon>
        <taxon>Actinopterygii</taxon>
        <taxon>Neopterygii</taxon>
        <taxon>Teleostei</taxon>
        <taxon>Neoteleostei</taxon>
        <taxon>Acanthomorphata</taxon>
        <taxon>Ovalentaria</taxon>
        <taxon>Pomacentridae</taxon>
        <taxon>Acanthochromis</taxon>
    </lineage>
</organism>
<dbReference type="Ensembl" id="ENSAPOT00000018447.1">
    <property type="protein sequence ID" value="ENSAPOP00000010963.1"/>
    <property type="gene ID" value="ENSAPOG00000013520.1"/>
</dbReference>
<keyword evidence="4" id="KW-0010">Activator</keyword>
<keyword evidence="2" id="KW-0805">Transcription regulation</keyword>
<evidence type="ECO:0000256" key="5">
    <source>
        <dbReference type="ARBA" id="ARBA00023163"/>
    </source>
</evidence>
<feature type="compositionally biased region" description="Basic and acidic residues" evidence="7">
    <location>
        <begin position="203"/>
        <end position="212"/>
    </location>
</feature>
<keyword evidence="5" id="KW-0804">Transcription</keyword>
<dbReference type="STRING" id="80966.ENSAPOP00000010963"/>
<evidence type="ECO:0000256" key="4">
    <source>
        <dbReference type="ARBA" id="ARBA00023159"/>
    </source>
</evidence>
<feature type="repeat" description="ANK" evidence="6">
    <location>
        <begin position="290"/>
        <end position="322"/>
    </location>
</feature>
<evidence type="ECO:0000256" key="3">
    <source>
        <dbReference type="ARBA" id="ARBA00023043"/>
    </source>
</evidence>
<dbReference type="GO" id="GO:0005634">
    <property type="term" value="C:nucleus"/>
    <property type="evidence" value="ECO:0007669"/>
    <property type="project" value="TreeGrafter"/>
</dbReference>
<reference evidence="9" key="2">
    <citation type="submission" date="2025-09" db="UniProtKB">
        <authorList>
            <consortium name="Ensembl"/>
        </authorList>
    </citation>
    <scope>IDENTIFICATION</scope>
</reference>
<dbReference type="GO" id="GO:0003677">
    <property type="term" value="F:DNA binding"/>
    <property type="evidence" value="ECO:0007669"/>
    <property type="project" value="InterPro"/>
</dbReference>
<dbReference type="Pfam" id="PF12796">
    <property type="entry name" value="Ank_2"/>
    <property type="match status" value="1"/>
</dbReference>
<dbReference type="PROSITE" id="PS50088">
    <property type="entry name" value="ANK_REPEAT"/>
    <property type="match status" value="1"/>
</dbReference>
<dbReference type="InterPro" id="IPR047571">
    <property type="entry name" value="OCA"/>
</dbReference>
<dbReference type="PROSITE" id="PS52003">
    <property type="entry name" value="OCA"/>
    <property type="match status" value="1"/>
</dbReference>
<protein>
    <submittedName>
        <fullName evidence="9">Zgc:113279</fullName>
    </submittedName>
</protein>
<evidence type="ECO:0000313" key="9">
    <source>
        <dbReference type="Ensembl" id="ENSAPOP00000010963.1"/>
    </source>
</evidence>
<evidence type="ECO:0000256" key="6">
    <source>
        <dbReference type="PROSITE-ProRule" id="PRU00023"/>
    </source>
</evidence>
<dbReference type="AlphaFoldDB" id="A0A3Q1F2F5"/>
<feature type="region of interest" description="Disordered" evidence="7">
    <location>
        <begin position="196"/>
        <end position="218"/>
    </location>
</feature>
<keyword evidence="1" id="KW-0677">Repeat</keyword>
<sequence>FSSSSVVVQYERTSWALCSSRGNGSGLCRVRHTCSRVQCCYNLIVRVKMPVKDLLRNIRVAQGWEPLLMSFSGAVHTALHTVIVFDFKGQHPTKSLEELAIIVEVLEEDLRTGNTYTSSPRNLFPFESPVSPELSPTATSPHMSYFLPLLSTLGAGYSSDEYSEMIPSPESYTTYSPGTADYYQAQSPPDFYNSLQPPSTENITEHGERGEEWSEPQNHNWEENGSAFFWTQLQREESQLGDVSDAVLLATDEHGRTALHNVMCVGKRALGYAIAKRMATLNSLDLKDSDGMTALLYAAKYNHHLMVADLIYLGANINETNNSGKSCLHLSAENGYIRVLEVLKEAMMNGVYVDVEATDKSGLSVLQCVAVALKTSVSELENSQSHSQTRLHMLRQEQMMETLEFLLQMSNFPSYHGMSSLNNA</sequence>
<dbReference type="SMART" id="SM00248">
    <property type="entry name" value="ANK"/>
    <property type="match status" value="4"/>
</dbReference>
<feature type="domain" description="OCA" evidence="8">
    <location>
        <begin position="38"/>
        <end position="61"/>
    </location>
</feature>
<reference evidence="9" key="1">
    <citation type="submission" date="2025-08" db="UniProtKB">
        <authorList>
            <consortium name="Ensembl"/>
        </authorList>
    </citation>
    <scope>IDENTIFICATION</scope>
</reference>
<dbReference type="SUPFAM" id="SSF48403">
    <property type="entry name" value="Ankyrin repeat"/>
    <property type="match status" value="1"/>
</dbReference>
<dbReference type="GeneTree" id="ENSGT00940000153695"/>
<dbReference type="PANTHER" id="PTHR24124">
    <property type="entry name" value="ANKYRIN REPEAT FAMILY A"/>
    <property type="match status" value="1"/>
</dbReference>
<evidence type="ECO:0000256" key="2">
    <source>
        <dbReference type="ARBA" id="ARBA00023015"/>
    </source>
</evidence>
<dbReference type="GO" id="GO:0070974">
    <property type="term" value="F:POU domain binding"/>
    <property type="evidence" value="ECO:0007669"/>
    <property type="project" value="InterPro"/>
</dbReference>
<evidence type="ECO:0000259" key="8">
    <source>
        <dbReference type="PROSITE" id="PS52003"/>
    </source>
</evidence>